<gene>
    <name evidence="9" type="ORF">CCMP2556_LOCUS9075</name>
</gene>
<keyword evidence="6" id="KW-0408">Iron</keyword>
<keyword evidence="2" id="KW-0150">Chloroplast</keyword>
<dbReference type="Pfam" id="PF00504">
    <property type="entry name" value="Chloroa_b-bind"/>
    <property type="match status" value="1"/>
</dbReference>
<comment type="subcellular location">
    <subcellularLocation>
        <location evidence="1">Plastid</location>
        <location evidence="1">Chloroplast</location>
    </subcellularLocation>
</comment>
<evidence type="ECO:0000256" key="2">
    <source>
        <dbReference type="ARBA" id="ARBA00022528"/>
    </source>
</evidence>
<dbReference type="EMBL" id="CAXAMN010004144">
    <property type="protein sequence ID" value="CAK9007989.1"/>
    <property type="molecule type" value="Genomic_DNA"/>
</dbReference>
<evidence type="ECO:0000256" key="3">
    <source>
        <dbReference type="ARBA" id="ARBA00022640"/>
    </source>
</evidence>
<keyword evidence="5" id="KW-0479">Metal-binding</keyword>
<comment type="caution">
    <text evidence="9">The sequence shown here is derived from an EMBL/GenBank/DDBJ whole genome shotgun (WGS) entry which is preliminary data.</text>
</comment>
<feature type="non-terminal residue" evidence="9">
    <location>
        <position position="1"/>
    </location>
</feature>
<dbReference type="InterPro" id="IPR036922">
    <property type="entry name" value="Rieske_2Fe-2S_sf"/>
</dbReference>
<evidence type="ECO:0000256" key="4">
    <source>
        <dbReference type="ARBA" id="ARBA00022714"/>
    </source>
</evidence>
<dbReference type="PROSITE" id="PS51296">
    <property type="entry name" value="RIESKE"/>
    <property type="match status" value="1"/>
</dbReference>
<dbReference type="InterPro" id="IPR017941">
    <property type="entry name" value="Rieske_2Fe-2S"/>
</dbReference>
<keyword evidence="3" id="KW-0934">Plastid</keyword>
<keyword evidence="10" id="KW-1185">Reference proteome</keyword>
<keyword evidence="4" id="KW-0001">2Fe-2S</keyword>
<dbReference type="SUPFAM" id="SSF103511">
    <property type="entry name" value="Chlorophyll a-b binding protein"/>
    <property type="match status" value="1"/>
</dbReference>
<dbReference type="Pfam" id="PF00355">
    <property type="entry name" value="Rieske"/>
    <property type="match status" value="1"/>
</dbReference>
<evidence type="ECO:0000256" key="5">
    <source>
        <dbReference type="ARBA" id="ARBA00022723"/>
    </source>
</evidence>
<evidence type="ECO:0000256" key="1">
    <source>
        <dbReference type="ARBA" id="ARBA00004229"/>
    </source>
</evidence>
<keyword evidence="7" id="KW-0411">Iron-sulfur</keyword>
<evidence type="ECO:0000313" key="9">
    <source>
        <dbReference type="EMBL" id="CAK9007989.1"/>
    </source>
</evidence>
<dbReference type="SUPFAM" id="SSF50022">
    <property type="entry name" value="ISP domain"/>
    <property type="match status" value="1"/>
</dbReference>
<accession>A0ABP0J160</accession>
<proteinExistence type="predicted"/>
<reference evidence="9 10" key="1">
    <citation type="submission" date="2024-02" db="EMBL/GenBank/DDBJ databases">
        <authorList>
            <person name="Chen Y."/>
            <person name="Shah S."/>
            <person name="Dougan E. K."/>
            <person name="Thang M."/>
            <person name="Chan C."/>
        </authorList>
    </citation>
    <scope>NUCLEOTIDE SEQUENCE [LARGE SCALE GENOMIC DNA]</scope>
</reference>
<evidence type="ECO:0000259" key="8">
    <source>
        <dbReference type="PROSITE" id="PS51296"/>
    </source>
</evidence>
<protein>
    <recommendedName>
        <fullName evidence="8">Rieske domain-containing protein</fullName>
    </recommendedName>
</protein>
<dbReference type="InterPro" id="IPR022796">
    <property type="entry name" value="Chloroa_b-bind"/>
</dbReference>
<dbReference type="Gene3D" id="2.102.10.10">
    <property type="entry name" value="Rieske [2Fe-2S] iron-sulphur domain"/>
    <property type="match status" value="1"/>
</dbReference>
<evidence type="ECO:0000256" key="6">
    <source>
        <dbReference type="ARBA" id="ARBA00023004"/>
    </source>
</evidence>
<evidence type="ECO:0000313" key="10">
    <source>
        <dbReference type="Proteomes" id="UP001642484"/>
    </source>
</evidence>
<sequence length="318" mass="33727">ASELQPTELKALTLAGNDVLIGKTEAGALFCVGNLCPHIGTPMSEGADVIGDVIVCPLHGSSFKVTTGELIDWCVSPPIIGPLTGLIVDKKNLLIFECRQGGFLGSGEVEVLVDTNAKKAYEAGYWKGLLDVAFVAPVVNAATQAPVQSPLATPGAPAQPNGSFSTKAAMALGALAACSLATKRTARRAQEMATLPKHMQPVDPASYPNYKPGPSGVPMMPQVVGDWATPVPGSYKACLTMVGPDVETGSEVGKPWDPLGFSKLYDRNFDFNDNMTYPHVQWLREAELKHGRCAMLAIVGIFCAAIFPHRWIPRGTLV</sequence>
<feature type="domain" description="Rieske" evidence="8">
    <location>
        <begin position="1"/>
        <end position="97"/>
    </location>
</feature>
<evidence type="ECO:0000256" key="7">
    <source>
        <dbReference type="ARBA" id="ARBA00023014"/>
    </source>
</evidence>
<dbReference type="Proteomes" id="UP001642484">
    <property type="component" value="Unassembled WGS sequence"/>
</dbReference>
<dbReference type="Gene3D" id="1.10.3460.10">
    <property type="entry name" value="Chlorophyll a/b binding protein domain"/>
    <property type="match status" value="1"/>
</dbReference>
<name>A0ABP0J160_9DINO</name>
<organism evidence="9 10">
    <name type="scientific">Durusdinium trenchii</name>
    <dbReference type="NCBI Taxonomy" id="1381693"/>
    <lineage>
        <taxon>Eukaryota</taxon>
        <taxon>Sar</taxon>
        <taxon>Alveolata</taxon>
        <taxon>Dinophyceae</taxon>
        <taxon>Suessiales</taxon>
        <taxon>Symbiodiniaceae</taxon>
        <taxon>Durusdinium</taxon>
    </lineage>
</organism>